<evidence type="ECO:0000313" key="3">
    <source>
        <dbReference type="Proteomes" id="UP001153714"/>
    </source>
</evidence>
<protein>
    <submittedName>
        <fullName evidence="2">Uncharacterized protein</fullName>
    </submittedName>
</protein>
<dbReference type="OrthoDB" id="10063282at2759"/>
<reference evidence="2" key="2">
    <citation type="submission" date="2022-10" db="EMBL/GenBank/DDBJ databases">
        <authorList>
            <consortium name="ENA_rothamsted_submissions"/>
            <consortium name="culmorum"/>
            <person name="King R."/>
        </authorList>
    </citation>
    <scope>NUCLEOTIDE SEQUENCE</scope>
</reference>
<evidence type="ECO:0000256" key="1">
    <source>
        <dbReference type="SAM" id="MobiDB-lite"/>
    </source>
</evidence>
<reference evidence="2" key="1">
    <citation type="submission" date="2021-12" db="EMBL/GenBank/DDBJ databases">
        <authorList>
            <person name="King R."/>
        </authorList>
    </citation>
    <scope>NUCLEOTIDE SEQUENCE</scope>
</reference>
<dbReference type="AlphaFoldDB" id="A0A9N9RG57"/>
<organism evidence="2 3">
    <name type="scientific">Diatraea saccharalis</name>
    <name type="common">sugarcane borer</name>
    <dbReference type="NCBI Taxonomy" id="40085"/>
    <lineage>
        <taxon>Eukaryota</taxon>
        <taxon>Metazoa</taxon>
        <taxon>Ecdysozoa</taxon>
        <taxon>Arthropoda</taxon>
        <taxon>Hexapoda</taxon>
        <taxon>Insecta</taxon>
        <taxon>Pterygota</taxon>
        <taxon>Neoptera</taxon>
        <taxon>Endopterygota</taxon>
        <taxon>Lepidoptera</taxon>
        <taxon>Glossata</taxon>
        <taxon>Ditrysia</taxon>
        <taxon>Pyraloidea</taxon>
        <taxon>Crambidae</taxon>
        <taxon>Crambinae</taxon>
        <taxon>Diatraea</taxon>
    </lineage>
</organism>
<evidence type="ECO:0000313" key="2">
    <source>
        <dbReference type="EMBL" id="CAG9796070.1"/>
    </source>
</evidence>
<gene>
    <name evidence="2" type="ORF">DIATSA_LOCUS13294</name>
</gene>
<feature type="compositionally biased region" description="Acidic residues" evidence="1">
    <location>
        <begin position="1"/>
        <end position="12"/>
    </location>
</feature>
<dbReference type="EMBL" id="OU893339">
    <property type="protein sequence ID" value="CAG9796070.1"/>
    <property type="molecule type" value="Genomic_DNA"/>
</dbReference>
<accession>A0A9N9RG57</accession>
<keyword evidence="3" id="KW-1185">Reference proteome</keyword>
<name>A0A9N9RG57_9NEOP</name>
<proteinExistence type="predicted"/>
<feature type="region of interest" description="Disordered" evidence="1">
    <location>
        <begin position="1"/>
        <end position="50"/>
    </location>
</feature>
<sequence length="76" mass="8334">MIDPSSSEDDSEDEHKKQPTKLPVVPPGTLAGGRPSVRGKPELPRGSTAGLPGKYLLVYLRWYLESLVNKCILSEQ</sequence>
<dbReference type="Proteomes" id="UP001153714">
    <property type="component" value="Chromosome 8"/>
</dbReference>